<keyword evidence="9 20" id="KW-0630">Potassium</keyword>
<evidence type="ECO:0000313" key="26">
    <source>
        <dbReference type="Proteomes" id="UP000053119"/>
    </source>
</evidence>
<evidence type="ECO:0000256" key="4">
    <source>
        <dbReference type="ARBA" id="ARBA00022475"/>
    </source>
</evidence>
<evidence type="ECO:0000256" key="12">
    <source>
        <dbReference type="ARBA" id="ARBA00023136"/>
    </source>
</evidence>
<dbReference type="GO" id="GO:1990573">
    <property type="term" value="P:potassium ion import across plasma membrane"/>
    <property type="evidence" value="ECO:0007669"/>
    <property type="project" value="TreeGrafter"/>
</dbReference>
<dbReference type="EMBL" id="KK501591">
    <property type="protein sequence ID" value="KFP16490.1"/>
    <property type="molecule type" value="Genomic_DNA"/>
</dbReference>
<evidence type="ECO:0000256" key="3">
    <source>
        <dbReference type="ARBA" id="ARBA00022448"/>
    </source>
</evidence>
<dbReference type="GO" id="GO:0034765">
    <property type="term" value="P:regulation of monoatomic ion transmembrane transport"/>
    <property type="evidence" value="ECO:0007669"/>
    <property type="project" value="TreeGrafter"/>
</dbReference>
<dbReference type="InterPro" id="IPR040445">
    <property type="entry name" value="Kir_TM"/>
</dbReference>
<dbReference type="FunFam" id="1.10.287.70:FF:000081">
    <property type="entry name" value="inward rectifier potassium channel 13 isoform X1"/>
    <property type="match status" value="1"/>
</dbReference>
<dbReference type="PRINTS" id="PR01320">
    <property type="entry name" value="KIRCHANNEL"/>
</dbReference>
<dbReference type="PIRSF" id="PIRSF005465">
    <property type="entry name" value="GIRK_kir"/>
    <property type="match status" value="1"/>
</dbReference>
<dbReference type="AlphaFoldDB" id="A0A091J9X2"/>
<evidence type="ECO:0000259" key="24">
    <source>
        <dbReference type="Pfam" id="PF17655"/>
    </source>
</evidence>
<dbReference type="Gene3D" id="1.10.287.70">
    <property type="match status" value="1"/>
</dbReference>
<feature type="domain" description="Inward rectifier potassium channel C-terminal" evidence="24">
    <location>
        <begin position="171"/>
        <end position="324"/>
    </location>
</feature>
<evidence type="ECO:0000256" key="21">
    <source>
        <dbReference type="SAM" id="MobiDB-lite"/>
    </source>
</evidence>
<feature type="region of interest" description="Disordered" evidence="21">
    <location>
        <begin position="329"/>
        <end position="361"/>
    </location>
</feature>
<keyword evidence="26" id="KW-1185">Reference proteome</keyword>
<dbReference type="InterPro" id="IPR014756">
    <property type="entry name" value="Ig_E-set"/>
</dbReference>
<dbReference type="GO" id="GO:0005886">
    <property type="term" value="C:plasma membrane"/>
    <property type="evidence" value="ECO:0007669"/>
    <property type="project" value="UniProtKB-SubCell"/>
</dbReference>
<name>A0A091J9X2_EGRGA</name>
<keyword evidence="12 22" id="KW-0472">Membrane</keyword>
<evidence type="ECO:0000256" key="16">
    <source>
        <dbReference type="ARBA" id="ARBA00067901"/>
    </source>
</evidence>
<dbReference type="STRING" id="188379.A0A091J9X2"/>
<feature type="compositionally biased region" description="Polar residues" evidence="21">
    <location>
        <begin position="346"/>
        <end position="361"/>
    </location>
</feature>
<evidence type="ECO:0000256" key="10">
    <source>
        <dbReference type="ARBA" id="ARBA00022989"/>
    </source>
</evidence>
<sequence length="361" mass="40616">IESNNAKSSAPLLTQRYLRMVTKDGHSTFQMDGAQGKGLAYLRDAWGILMDMRWRWMMLVFSASFVIHWLVFAVLWYLLAEMNGDLELDHDAPPDNHTICVKYITSFTAAFSFSLETQLTIGYGTMFPSGDCPSAIALLAIQMVLGLMLEAFITGAFVAKIARPKNRAFSIRFTHSAVVTHTEGKPYLMFQVANTRSSPLTSVQISAILYQEQENGQLHQTSVDFHLDSITADQCPFFIFPLTYYHSITPSSPLAALLQREAAHHFELVVFLSAMQEGTGETCQRRTSYLPSEIMLHYRFAPVLARNAKGEYQIKMENFDKIFPELPAAADSKSPKRTDKEIRINGQHSDSFQLSETGLTE</sequence>
<dbReference type="Proteomes" id="UP000053119">
    <property type="component" value="Unassembled WGS sequence"/>
</dbReference>
<dbReference type="PANTHER" id="PTHR11767">
    <property type="entry name" value="INWARD RECTIFIER POTASSIUM CHANNEL"/>
    <property type="match status" value="1"/>
</dbReference>
<comment type="similarity">
    <text evidence="20">Belongs to the inward rectifier-type potassium channel (TC 1.A.2.1) family.</text>
</comment>
<evidence type="ECO:0000256" key="6">
    <source>
        <dbReference type="ARBA" id="ARBA00022553"/>
    </source>
</evidence>
<feature type="site" description="Role in the control of polyamine-mediated channel gating and in the blocking by intracellular magnesium" evidence="19">
    <location>
        <position position="150"/>
    </location>
</feature>
<dbReference type="InterPro" id="IPR013518">
    <property type="entry name" value="K_chnl_inward-rec_Kir_cyto"/>
</dbReference>
<keyword evidence="4" id="KW-1003">Cell membrane</keyword>
<dbReference type="InterPro" id="IPR016449">
    <property type="entry name" value="K_chnl_inward-rec_Kir"/>
</dbReference>
<evidence type="ECO:0000256" key="2">
    <source>
        <dbReference type="ARBA" id="ARBA00004236"/>
    </source>
</evidence>
<dbReference type="Gene3D" id="2.60.40.1400">
    <property type="entry name" value="G protein-activated inward rectifier potassium channel 1"/>
    <property type="match status" value="1"/>
</dbReference>
<dbReference type="FunFam" id="2.60.40.1400:FF:000004">
    <property type="entry name" value="inward rectifier potassium channel 13 isoform X1"/>
    <property type="match status" value="1"/>
</dbReference>
<dbReference type="InterPro" id="IPR041647">
    <property type="entry name" value="IRK_C"/>
</dbReference>
<evidence type="ECO:0000256" key="7">
    <source>
        <dbReference type="ARBA" id="ARBA00022692"/>
    </source>
</evidence>
<dbReference type="InterPro" id="IPR008062">
    <property type="entry name" value="KCNJ13"/>
</dbReference>
<dbReference type="GO" id="GO:0005242">
    <property type="term" value="F:inward rectifier potassium channel activity"/>
    <property type="evidence" value="ECO:0007669"/>
    <property type="project" value="InterPro"/>
</dbReference>
<dbReference type="Pfam" id="PF17655">
    <property type="entry name" value="IRK_C"/>
    <property type="match status" value="1"/>
</dbReference>
<gene>
    <name evidence="25" type="ORF">Z169_15208</name>
</gene>
<comment type="catalytic activity">
    <reaction evidence="14">
        <text>K(+)(in) = K(+)(out)</text>
        <dbReference type="Rhea" id="RHEA:29463"/>
        <dbReference type="ChEBI" id="CHEBI:29103"/>
    </reaction>
</comment>
<dbReference type="GO" id="GO:0034702">
    <property type="term" value="C:monoatomic ion channel complex"/>
    <property type="evidence" value="ECO:0007669"/>
    <property type="project" value="UniProtKB-KW"/>
</dbReference>
<evidence type="ECO:0000256" key="20">
    <source>
        <dbReference type="RuleBase" id="RU003822"/>
    </source>
</evidence>
<protein>
    <recommendedName>
        <fullName evidence="16">Inward rectifier potassium channel 13</fullName>
    </recommendedName>
    <alternativeName>
        <fullName evidence="18">Inward rectifier K(+) channel Kir7.1</fullName>
    </alternativeName>
    <alternativeName>
        <fullName evidence="17">Potassium channel, inwardly rectifying subfamily J member 13</fullName>
    </alternativeName>
</protein>
<keyword evidence="13 20" id="KW-0407">Ion channel</keyword>
<evidence type="ECO:0000313" key="25">
    <source>
        <dbReference type="EMBL" id="KFP16490.1"/>
    </source>
</evidence>
<evidence type="ECO:0000256" key="22">
    <source>
        <dbReference type="SAM" id="Phobius"/>
    </source>
</evidence>
<comment type="function">
    <text evidence="15">Inward rectifier potassium channels are characterized by a greater tendency to allow potassium to flow into the cell rather than out of it. Their voltage dependence is regulated by the concentration of extracellular potassium; as external potassium is raised, the voltage range of the channel opening shifts to more positive voltages. The inward rectification is mainly due to the blockage of outward current by internal magnesium. KCNJ13 has a very low single channel conductance, low sensitivity to block by external barium and cesium, and no dependence of its inward rectification properties on the internal blocking particle magnesium.</text>
</comment>
<evidence type="ECO:0000256" key="14">
    <source>
        <dbReference type="ARBA" id="ARBA00034430"/>
    </source>
</evidence>
<evidence type="ECO:0000256" key="11">
    <source>
        <dbReference type="ARBA" id="ARBA00023065"/>
    </source>
</evidence>
<evidence type="ECO:0000256" key="13">
    <source>
        <dbReference type="ARBA" id="ARBA00023303"/>
    </source>
</evidence>
<dbReference type="PANTHER" id="PTHR11767:SF3">
    <property type="entry name" value="INWARD RECTIFIER POTASSIUM CHANNEL 13"/>
    <property type="match status" value="1"/>
</dbReference>
<evidence type="ECO:0000256" key="19">
    <source>
        <dbReference type="PIRSR" id="PIRSR005465-1"/>
    </source>
</evidence>
<keyword evidence="11 20" id="KW-0406">Ion transport</keyword>
<feature type="non-terminal residue" evidence="25">
    <location>
        <position position="1"/>
    </location>
</feature>
<dbReference type="SUPFAM" id="SSF81324">
    <property type="entry name" value="Voltage-gated potassium channels"/>
    <property type="match status" value="1"/>
</dbReference>
<feature type="domain" description="Potassium channel inwardly rectifying transmembrane" evidence="23">
    <location>
        <begin position="21"/>
        <end position="164"/>
    </location>
</feature>
<evidence type="ECO:0000256" key="1">
    <source>
        <dbReference type="ARBA" id="ARBA00004141"/>
    </source>
</evidence>
<evidence type="ECO:0000256" key="9">
    <source>
        <dbReference type="ARBA" id="ARBA00022958"/>
    </source>
</evidence>
<accession>A0A091J9X2</accession>
<keyword evidence="6" id="KW-0597">Phosphoprotein</keyword>
<feature type="non-terminal residue" evidence="25">
    <location>
        <position position="361"/>
    </location>
</feature>
<evidence type="ECO:0000256" key="8">
    <source>
        <dbReference type="ARBA" id="ARBA00022882"/>
    </source>
</evidence>
<evidence type="ECO:0000256" key="5">
    <source>
        <dbReference type="ARBA" id="ARBA00022538"/>
    </source>
</evidence>
<keyword evidence="10 22" id="KW-1133">Transmembrane helix</keyword>
<keyword evidence="7 20" id="KW-0812">Transmembrane</keyword>
<feature type="transmembrane region" description="Helical" evidence="22">
    <location>
        <begin position="135"/>
        <end position="159"/>
    </location>
</feature>
<feature type="transmembrane region" description="Helical" evidence="22">
    <location>
        <begin position="56"/>
        <end position="79"/>
    </location>
</feature>
<evidence type="ECO:0000256" key="18">
    <source>
        <dbReference type="ARBA" id="ARBA00080232"/>
    </source>
</evidence>
<dbReference type="SUPFAM" id="SSF81296">
    <property type="entry name" value="E set domains"/>
    <property type="match status" value="1"/>
</dbReference>
<keyword evidence="3 20" id="KW-0813">Transport</keyword>
<proteinExistence type="inferred from homology"/>
<evidence type="ECO:0000256" key="15">
    <source>
        <dbReference type="ARBA" id="ARBA00053687"/>
    </source>
</evidence>
<comment type="subcellular location">
    <subcellularLocation>
        <location evidence="2">Cell membrane</location>
    </subcellularLocation>
    <subcellularLocation>
        <location evidence="1 20">Membrane</location>
        <topology evidence="1 20">Multi-pass membrane protein</topology>
    </subcellularLocation>
</comment>
<dbReference type="PRINTS" id="PR01679">
    <property type="entry name" value="KIR7CHANNEL"/>
</dbReference>
<organism evidence="25 26">
    <name type="scientific">Egretta garzetta</name>
    <name type="common">Little egret</name>
    <dbReference type="NCBI Taxonomy" id="188379"/>
    <lineage>
        <taxon>Eukaryota</taxon>
        <taxon>Metazoa</taxon>
        <taxon>Chordata</taxon>
        <taxon>Craniata</taxon>
        <taxon>Vertebrata</taxon>
        <taxon>Euteleostomi</taxon>
        <taxon>Archelosauria</taxon>
        <taxon>Archosauria</taxon>
        <taxon>Dinosauria</taxon>
        <taxon>Saurischia</taxon>
        <taxon>Theropoda</taxon>
        <taxon>Coelurosauria</taxon>
        <taxon>Aves</taxon>
        <taxon>Neognathae</taxon>
        <taxon>Neoaves</taxon>
        <taxon>Aequornithes</taxon>
        <taxon>Pelecaniformes</taxon>
        <taxon>Ardeidae</taxon>
        <taxon>Egretta</taxon>
    </lineage>
</organism>
<keyword evidence="5 20" id="KW-0633">Potassium transport</keyword>
<keyword evidence="8 20" id="KW-0851">Voltage-gated channel</keyword>
<feature type="compositionally biased region" description="Basic and acidic residues" evidence="21">
    <location>
        <begin position="333"/>
        <end position="343"/>
    </location>
</feature>
<evidence type="ECO:0000256" key="17">
    <source>
        <dbReference type="ARBA" id="ARBA00080033"/>
    </source>
</evidence>
<dbReference type="Pfam" id="PF01007">
    <property type="entry name" value="IRK"/>
    <property type="match status" value="1"/>
</dbReference>
<evidence type="ECO:0000259" key="23">
    <source>
        <dbReference type="Pfam" id="PF01007"/>
    </source>
</evidence>
<reference evidence="25 26" key="1">
    <citation type="submission" date="2014-04" db="EMBL/GenBank/DDBJ databases">
        <title>Genome evolution of avian class.</title>
        <authorList>
            <person name="Zhang G."/>
            <person name="Li C."/>
        </authorList>
    </citation>
    <scope>NUCLEOTIDE SEQUENCE [LARGE SCALE GENOMIC DNA]</scope>
    <source>
        <strain evidence="25">BGI_Z169</strain>
    </source>
</reference>